<organism evidence="3 4">
    <name type="scientific">Steinernema hermaphroditum</name>
    <dbReference type="NCBI Taxonomy" id="289476"/>
    <lineage>
        <taxon>Eukaryota</taxon>
        <taxon>Metazoa</taxon>
        <taxon>Ecdysozoa</taxon>
        <taxon>Nematoda</taxon>
        <taxon>Chromadorea</taxon>
        <taxon>Rhabditida</taxon>
        <taxon>Tylenchina</taxon>
        <taxon>Panagrolaimomorpha</taxon>
        <taxon>Strongyloidoidea</taxon>
        <taxon>Steinernematidae</taxon>
        <taxon>Steinernema</taxon>
    </lineage>
</organism>
<feature type="transmembrane region" description="Helical" evidence="2">
    <location>
        <begin position="211"/>
        <end position="236"/>
    </location>
</feature>
<sequence length="568" mass="64304">MDSVPIDFIERVIFLMEDLDRRPFEHFSRKSTFFRAAAAFSERGRELLVDLDTERVDCNERSLVNCETNTKYLEGVEISPRDSVASKETIPNISNRLRSLCWKARYVTISDLHFHYPDDCDKILQHIKDLNIPITFLYFQALDSKVFDELIQQQLKFGRLQTPSVCAPLIPSNRNMSTGQRALALLLAAICCSPASAALETCQKAAESTQAWLVLMIAVPAFVNLVSVVLIVLTIVHVRRLKRVTEAISSSTHWLTRTAVRVGIGPSAKKALLEYASKKPNLAKLVQIDPAKDAKSRTSQKQEQLESGKNAWNEREGSTVDDGDAVDREFYRRFAVDRKIVLTPSSADFLFHLERPQQGTLTGGELPILPVYGWRSVSGTMMDRYLAAGPLKDLVFHRGFKLGRDHVAIPPNCSLPIAVLLATPSSRHMASDQRELLEHLQNLCRAHYGNDEDAEAIENSLRTILDLLSHPETEQMRSTLMVAIMRKKKPQQNDMADLLAYAGRHINMEWDQAASVIEALRNHDCLQKTPSEHLRQRLSDFLREKGRIRLIDVQRIAISSRKQWGSKK</sequence>
<evidence type="ECO:0000256" key="2">
    <source>
        <dbReference type="SAM" id="Phobius"/>
    </source>
</evidence>
<evidence type="ECO:0000256" key="1">
    <source>
        <dbReference type="SAM" id="MobiDB-lite"/>
    </source>
</evidence>
<keyword evidence="2" id="KW-0472">Membrane</keyword>
<feature type="region of interest" description="Disordered" evidence="1">
    <location>
        <begin position="293"/>
        <end position="320"/>
    </location>
</feature>
<dbReference type="EMBL" id="JAUCMV010000002">
    <property type="protein sequence ID" value="KAK0419328.1"/>
    <property type="molecule type" value="Genomic_DNA"/>
</dbReference>
<evidence type="ECO:0000313" key="3">
    <source>
        <dbReference type="EMBL" id="KAK0419328.1"/>
    </source>
</evidence>
<feature type="compositionally biased region" description="Polar residues" evidence="1">
    <location>
        <begin position="297"/>
        <end position="307"/>
    </location>
</feature>
<feature type="transmembrane region" description="Helical" evidence="2">
    <location>
        <begin position="182"/>
        <end position="199"/>
    </location>
</feature>
<protein>
    <submittedName>
        <fullName evidence="3">Uncharacterized protein</fullName>
    </submittedName>
</protein>
<dbReference type="Proteomes" id="UP001175271">
    <property type="component" value="Unassembled WGS sequence"/>
</dbReference>
<keyword evidence="4" id="KW-1185">Reference proteome</keyword>
<keyword evidence="2" id="KW-1133">Transmembrane helix</keyword>
<proteinExistence type="predicted"/>
<dbReference type="AlphaFoldDB" id="A0AA39M3F7"/>
<accession>A0AA39M3F7</accession>
<gene>
    <name evidence="3" type="ORF">QR680_014087</name>
</gene>
<reference evidence="3" key="1">
    <citation type="submission" date="2023-06" db="EMBL/GenBank/DDBJ databases">
        <title>Genomic analysis of the entomopathogenic nematode Steinernema hermaphroditum.</title>
        <authorList>
            <person name="Schwarz E.M."/>
            <person name="Heppert J.K."/>
            <person name="Baniya A."/>
            <person name="Schwartz H.T."/>
            <person name="Tan C.-H."/>
            <person name="Antoshechkin I."/>
            <person name="Sternberg P.W."/>
            <person name="Goodrich-Blair H."/>
            <person name="Dillman A.R."/>
        </authorList>
    </citation>
    <scope>NUCLEOTIDE SEQUENCE</scope>
    <source>
        <strain evidence="3">PS9179</strain>
        <tissue evidence="3">Whole animal</tissue>
    </source>
</reference>
<comment type="caution">
    <text evidence="3">The sequence shown here is derived from an EMBL/GenBank/DDBJ whole genome shotgun (WGS) entry which is preliminary data.</text>
</comment>
<name>A0AA39M3F7_9BILA</name>
<evidence type="ECO:0000313" key="4">
    <source>
        <dbReference type="Proteomes" id="UP001175271"/>
    </source>
</evidence>
<keyword evidence="2" id="KW-0812">Transmembrane</keyword>